<gene>
    <name evidence="3" type="ORF">VNE69_06037</name>
</gene>
<sequence length="421" mass="48956">MSLLFLYLIYLAFIVSTILLDASQTNWIDDITNISSDQYCDLFDNQVHGFGISESNVRYLAEFVWHTLTSNKFFIYILKKNNIAMFFKNNYEKLYNMYVENLLTRSHISYVPNFSQKLPFSEDRFISNLIITTRNIISSLNMCHKDSIYISESRINTIQNIINDNLCFLNDDVNQLPSFYFRNCKGFLKHFVECYKDQLKNSKINWKENHPFLNTNKCVYYKFGHEFMKNTTANSNSNENAEYNNVNGIMNTVSTSFFDNAMNGNILNNLNSIFEKKKNNTNFMNTATSNISDIINTTSTIYLNTESDNPDIMNTTTTSFIDTASGNPDIMNNVNTTLDTFINSTNFLNSNHFNNSDLMNEIFSYNVDRNTTSWNFHYIVGVFTIITLLIVGGIRLYRYCNRKTNNNEYNLAEREEPETSV</sequence>
<evidence type="ECO:0000256" key="1">
    <source>
        <dbReference type="SAM" id="Phobius"/>
    </source>
</evidence>
<keyword evidence="4" id="KW-1185">Reference proteome</keyword>
<accession>A0AAX4JCN5</accession>
<dbReference type="GeneID" id="90541534"/>
<dbReference type="EMBL" id="CP142731">
    <property type="protein sequence ID" value="WUR03716.1"/>
    <property type="molecule type" value="Genomic_DNA"/>
</dbReference>
<dbReference type="KEGG" id="vnx:VNE69_06037"/>
<evidence type="ECO:0000313" key="4">
    <source>
        <dbReference type="Proteomes" id="UP001334084"/>
    </source>
</evidence>
<name>A0AAX4JCN5_9MICR</name>
<feature type="chain" id="PRO_5043825318" evidence="2">
    <location>
        <begin position="23"/>
        <end position="421"/>
    </location>
</feature>
<protein>
    <submittedName>
        <fullName evidence="3">SP-containing membrane protein</fullName>
    </submittedName>
</protein>
<dbReference type="RefSeq" id="XP_065329861.1">
    <property type="nucleotide sequence ID" value="XM_065473789.1"/>
</dbReference>
<keyword evidence="2" id="KW-0732">Signal</keyword>
<feature type="signal peptide" evidence="2">
    <location>
        <begin position="1"/>
        <end position="22"/>
    </location>
</feature>
<keyword evidence="1" id="KW-0472">Membrane</keyword>
<dbReference type="AlphaFoldDB" id="A0AAX4JCN5"/>
<proteinExistence type="predicted"/>
<feature type="transmembrane region" description="Helical" evidence="1">
    <location>
        <begin position="376"/>
        <end position="397"/>
    </location>
</feature>
<dbReference type="Proteomes" id="UP001334084">
    <property type="component" value="Chromosome 6"/>
</dbReference>
<keyword evidence="1" id="KW-1133">Transmembrane helix</keyword>
<keyword evidence="1" id="KW-0812">Transmembrane</keyword>
<reference evidence="3" key="1">
    <citation type="journal article" date="2024" name="BMC Genomics">
        <title>Functional annotation of a divergent genome using sequence and structure-based similarity.</title>
        <authorList>
            <person name="Svedberg D."/>
            <person name="Winiger R.R."/>
            <person name="Berg A."/>
            <person name="Sharma H."/>
            <person name="Tellgren-Roth C."/>
            <person name="Debrunner-Vossbrinck B.A."/>
            <person name="Vossbrinck C.R."/>
            <person name="Barandun J."/>
        </authorList>
    </citation>
    <scope>NUCLEOTIDE SEQUENCE</scope>
    <source>
        <strain evidence="3">Illinois isolate</strain>
    </source>
</reference>
<evidence type="ECO:0000313" key="3">
    <source>
        <dbReference type="EMBL" id="WUR03716.1"/>
    </source>
</evidence>
<evidence type="ECO:0000256" key="2">
    <source>
        <dbReference type="SAM" id="SignalP"/>
    </source>
</evidence>
<organism evidence="3 4">
    <name type="scientific">Vairimorpha necatrix</name>
    <dbReference type="NCBI Taxonomy" id="6039"/>
    <lineage>
        <taxon>Eukaryota</taxon>
        <taxon>Fungi</taxon>
        <taxon>Fungi incertae sedis</taxon>
        <taxon>Microsporidia</taxon>
        <taxon>Nosematidae</taxon>
        <taxon>Vairimorpha</taxon>
    </lineage>
</organism>